<dbReference type="RefSeq" id="WP_194451088.1">
    <property type="nucleotide sequence ID" value="NZ_CP063849.1"/>
</dbReference>
<evidence type="ECO:0000256" key="7">
    <source>
        <dbReference type="ARBA" id="ARBA00023237"/>
    </source>
</evidence>
<evidence type="ECO:0000256" key="4">
    <source>
        <dbReference type="ARBA" id="ARBA00022452"/>
    </source>
</evidence>
<comment type="similarity">
    <text evidence="2">Belongs to the outer membrane factor (OMF) (TC 1.B.17) family.</text>
</comment>
<keyword evidence="3" id="KW-0813">Transport</keyword>
<dbReference type="InterPro" id="IPR051906">
    <property type="entry name" value="TolC-like"/>
</dbReference>
<dbReference type="GO" id="GO:0015288">
    <property type="term" value="F:porin activity"/>
    <property type="evidence" value="ECO:0007669"/>
    <property type="project" value="TreeGrafter"/>
</dbReference>
<dbReference type="AlphaFoldDB" id="A0A7S7NTH6"/>
<dbReference type="GO" id="GO:0009279">
    <property type="term" value="C:cell outer membrane"/>
    <property type="evidence" value="ECO:0007669"/>
    <property type="project" value="UniProtKB-SubCell"/>
</dbReference>
<evidence type="ECO:0000256" key="3">
    <source>
        <dbReference type="ARBA" id="ARBA00022448"/>
    </source>
</evidence>
<evidence type="ECO:0000256" key="6">
    <source>
        <dbReference type="ARBA" id="ARBA00023136"/>
    </source>
</evidence>
<sequence length="437" mass="47154">MRIVFLSIAAALGARAQDPLSLRDAVKMALAKHPAVEAASARIQAAGARVDQARGGLMPQVRYTEMFQSGNNPVYVFGALLTQRQFTANNFALGSLNRPDPLNNFQSTVTAEQLLYDFGGLRKTIHAAELGRKISEEEKKSAELMLAAGTARAYHGVTLASEGLTVAREALKTAEADQARAETIRAAGMATDADVLSIKVHVASMREQVIRRQADLRIAQASLNDALGLPLDTQHKLTTELTPAGAALKTEAVRRPEIEMARLGQEAATAQAAAAKAGYWPQFFLRGAFEADRQNFATKGGANWMFAAGLKWTLFDGNRTRNAVAEAQSMSHAAAAGQRQVQSAVQLEVRRAQAEFDSATERIQVTDATIAQAEESLRILRNRYSNGLATVTDLLRAQTALLDAKMRRLGSIYEQRLAAVAVEQAEGILNGDSNVLQ</sequence>
<dbReference type="Proteomes" id="UP000593892">
    <property type="component" value="Chromosome"/>
</dbReference>
<evidence type="ECO:0000313" key="8">
    <source>
        <dbReference type="EMBL" id="QOY89426.1"/>
    </source>
</evidence>
<evidence type="ECO:0000256" key="5">
    <source>
        <dbReference type="ARBA" id="ARBA00022692"/>
    </source>
</evidence>
<organism evidence="8 9">
    <name type="scientific">Paludibaculum fermentans</name>
    <dbReference type="NCBI Taxonomy" id="1473598"/>
    <lineage>
        <taxon>Bacteria</taxon>
        <taxon>Pseudomonadati</taxon>
        <taxon>Acidobacteriota</taxon>
        <taxon>Terriglobia</taxon>
        <taxon>Bryobacterales</taxon>
        <taxon>Bryobacteraceae</taxon>
        <taxon>Paludibaculum</taxon>
    </lineage>
</organism>
<evidence type="ECO:0000256" key="2">
    <source>
        <dbReference type="ARBA" id="ARBA00007613"/>
    </source>
</evidence>
<keyword evidence="9" id="KW-1185">Reference proteome</keyword>
<protein>
    <submittedName>
        <fullName evidence="8">TolC family protein</fullName>
    </submittedName>
</protein>
<dbReference type="PANTHER" id="PTHR30026">
    <property type="entry name" value="OUTER MEMBRANE PROTEIN TOLC"/>
    <property type="match status" value="1"/>
</dbReference>
<dbReference type="GO" id="GO:1990281">
    <property type="term" value="C:efflux pump complex"/>
    <property type="evidence" value="ECO:0007669"/>
    <property type="project" value="TreeGrafter"/>
</dbReference>
<evidence type="ECO:0000256" key="1">
    <source>
        <dbReference type="ARBA" id="ARBA00004442"/>
    </source>
</evidence>
<gene>
    <name evidence="8" type="ORF">IRI77_05580</name>
</gene>
<dbReference type="KEGG" id="pfer:IRI77_05580"/>
<accession>A0A7S7NTH6</accession>
<dbReference type="Pfam" id="PF02321">
    <property type="entry name" value="OEP"/>
    <property type="match status" value="2"/>
</dbReference>
<keyword evidence="5" id="KW-0812">Transmembrane</keyword>
<proteinExistence type="inferred from homology"/>
<evidence type="ECO:0000313" key="9">
    <source>
        <dbReference type="Proteomes" id="UP000593892"/>
    </source>
</evidence>
<dbReference type="GO" id="GO:0015562">
    <property type="term" value="F:efflux transmembrane transporter activity"/>
    <property type="evidence" value="ECO:0007669"/>
    <property type="project" value="InterPro"/>
</dbReference>
<keyword evidence="7" id="KW-0998">Cell outer membrane</keyword>
<keyword evidence="6" id="KW-0472">Membrane</keyword>
<name>A0A7S7NTH6_PALFE</name>
<dbReference type="PANTHER" id="PTHR30026:SF20">
    <property type="entry name" value="OUTER MEMBRANE PROTEIN TOLC"/>
    <property type="match status" value="1"/>
</dbReference>
<dbReference type="EMBL" id="CP063849">
    <property type="protein sequence ID" value="QOY89426.1"/>
    <property type="molecule type" value="Genomic_DNA"/>
</dbReference>
<dbReference type="Gene3D" id="1.20.1600.10">
    <property type="entry name" value="Outer membrane efflux proteins (OEP)"/>
    <property type="match status" value="1"/>
</dbReference>
<reference evidence="8 9" key="1">
    <citation type="submission" date="2020-10" db="EMBL/GenBank/DDBJ databases">
        <title>Complete genome sequence of Paludibaculum fermentans P105T, a facultatively anaerobic acidobacterium capable of dissimilatory Fe(III) reduction.</title>
        <authorList>
            <person name="Dedysh S.N."/>
            <person name="Beletsky A.V."/>
            <person name="Kulichevskaya I.S."/>
            <person name="Mardanov A.V."/>
            <person name="Ravin N.V."/>
        </authorList>
    </citation>
    <scope>NUCLEOTIDE SEQUENCE [LARGE SCALE GENOMIC DNA]</scope>
    <source>
        <strain evidence="8 9">P105</strain>
    </source>
</reference>
<keyword evidence="4" id="KW-1134">Transmembrane beta strand</keyword>
<comment type="subcellular location">
    <subcellularLocation>
        <location evidence="1">Cell outer membrane</location>
    </subcellularLocation>
</comment>
<dbReference type="SUPFAM" id="SSF56954">
    <property type="entry name" value="Outer membrane efflux proteins (OEP)"/>
    <property type="match status" value="1"/>
</dbReference>
<dbReference type="InterPro" id="IPR003423">
    <property type="entry name" value="OMP_efflux"/>
</dbReference>